<feature type="transmembrane region" description="Helical" evidence="1">
    <location>
        <begin position="328"/>
        <end position="345"/>
    </location>
</feature>
<feature type="transmembrane region" description="Helical" evidence="1">
    <location>
        <begin position="284"/>
        <end position="308"/>
    </location>
</feature>
<name>A0ABV4TRK9_9GAMM</name>
<organism evidence="2 3">
    <name type="scientific">Thiohalorhabdus methylotrophus</name>
    <dbReference type="NCBI Taxonomy" id="3242694"/>
    <lineage>
        <taxon>Bacteria</taxon>
        <taxon>Pseudomonadati</taxon>
        <taxon>Pseudomonadota</taxon>
        <taxon>Gammaproteobacteria</taxon>
        <taxon>Thiohalorhabdales</taxon>
        <taxon>Thiohalorhabdaceae</taxon>
        <taxon>Thiohalorhabdus</taxon>
    </lineage>
</organism>
<evidence type="ECO:0000313" key="3">
    <source>
        <dbReference type="Proteomes" id="UP001575181"/>
    </source>
</evidence>
<keyword evidence="1" id="KW-0472">Membrane</keyword>
<comment type="caution">
    <text evidence="2">The sequence shown here is derived from an EMBL/GenBank/DDBJ whole genome shotgun (WGS) entry which is preliminary data.</text>
</comment>
<dbReference type="EMBL" id="JBGUAW010000002">
    <property type="protein sequence ID" value="MFA9459970.1"/>
    <property type="molecule type" value="Genomic_DNA"/>
</dbReference>
<evidence type="ECO:0000256" key="1">
    <source>
        <dbReference type="SAM" id="Phobius"/>
    </source>
</evidence>
<evidence type="ECO:0008006" key="4">
    <source>
        <dbReference type="Google" id="ProtNLM"/>
    </source>
</evidence>
<keyword evidence="1" id="KW-0812">Transmembrane</keyword>
<feature type="transmembrane region" description="Helical" evidence="1">
    <location>
        <begin position="351"/>
        <end position="367"/>
    </location>
</feature>
<evidence type="ECO:0000313" key="2">
    <source>
        <dbReference type="EMBL" id="MFA9459970.1"/>
    </source>
</evidence>
<keyword evidence="1" id="KW-1133">Transmembrane helix</keyword>
<dbReference type="RefSeq" id="WP_373654749.1">
    <property type="nucleotide sequence ID" value="NZ_JBGUAW010000002.1"/>
</dbReference>
<feature type="transmembrane region" description="Helical" evidence="1">
    <location>
        <begin position="257"/>
        <end position="278"/>
    </location>
</feature>
<feature type="transmembrane region" description="Helical" evidence="1">
    <location>
        <begin position="220"/>
        <end position="245"/>
    </location>
</feature>
<sequence length="382" mass="39347">MVSRGIPALLGLLLLVGMGPLAAQWAGETVTIQEPADRDLYLAGRVLEVLAPVRGDVAAAGQHITVHGPIAADLIAAGETLRITTEVGDDVRAAARRIHLDAPVGGHVVAAAEEITLEPAGRVEDWLWTAAGRVRLDGEVRGTFRAYAEEVAINGRVGGDAYVRAEEVRIGPRARISGDLIWTGPGQPRVAPESGIGGRVIQRPAEDPGTVPPKRGDGGWGATLFFLVSLAVTGIVGFLLFPGAAVAAADAALRRPWASLALGLAGLATTPVVAAMLLATGVGYLLALTLLALYMVGLLLGALAGLFLAGEGGLRLFGARSTRLRRSLALAGAVVLVAVLQWIPYLGPATAILLLLLGLGGLQWLAFRAYRDGMQGGAGAPA</sequence>
<gene>
    <name evidence="2" type="ORF">ACERLL_03935</name>
</gene>
<dbReference type="Proteomes" id="UP001575181">
    <property type="component" value="Unassembled WGS sequence"/>
</dbReference>
<proteinExistence type="predicted"/>
<reference evidence="2 3" key="1">
    <citation type="submission" date="2024-08" db="EMBL/GenBank/DDBJ databases">
        <title>Whole-genome sequencing of halo(alkali)philic microorganisms from hypersaline lakes.</title>
        <authorList>
            <person name="Sorokin D.Y."/>
            <person name="Merkel A.Y."/>
            <person name="Messina E."/>
            <person name="Yakimov M."/>
        </authorList>
    </citation>
    <scope>NUCLEOTIDE SEQUENCE [LARGE SCALE GENOMIC DNA]</scope>
    <source>
        <strain evidence="2 3">Cl-TMA</strain>
    </source>
</reference>
<protein>
    <recommendedName>
        <fullName evidence="4">Polymer-forming cytoskeletal protein</fullName>
    </recommendedName>
</protein>
<keyword evidence="3" id="KW-1185">Reference proteome</keyword>
<accession>A0ABV4TRK9</accession>